<dbReference type="Proteomes" id="UP000515806">
    <property type="component" value="Chromosome"/>
</dbReference>
<protein>
    <submittedName>
        <fullName evidence="1">Uncharacterized protein</fullName>
    </submittedName>
</protein>
<evidence type="ECO:0000313" key="2">
    <source>
        <dbReference type="Proteomes" id="UP000515806"/>
    </source>
</evidence>
<reference evidence="1 2" key="1">
    <citation type="submission" date="2020-08" db="EMBL/GenBank/DDBJ databases">
        <title>Genome sequence of Pedobacter roseus KACC 11594T.</title>
        <authorList>
            <person name="Hyun D.-W."/>
            <person name="Bae J.-W."/>
        </authorList>
    </citation>
    <scope>NUCLEOTIDE SEQUENCE [LARGE SCALE GENOMIC DNA]</scope>
    <source>
        <strain evidence="1 2">KACC 11594</strain>
    </source>
</reference>
<proteinExistence type="predicted"/>
<sequence length="110" mass="12303">MGIPEGGKKTKTGWGEKNHAYLKFKAAEGITVNLEYGYIDSEGKPKAIHIINGFKVPQNQILDTGKYAFVPHAAQYSKLLKEGTEFYFKIHAADKKYEILNGNIPSPFKN</sequence>
<gene>
    <name evidence="1" type="ORF">H9L23_11845</name>
</gene>
<organism evidence="1 2">
    <name type="scientific">Pedobacter roseus</name>
    <dbReference type="NCBI Taxonomy" id="336820"/>
    <lineage>
        <taxon>Bacteria</taxon>
        <taxon>Pseudomonadati</taxon>
        <taxon>Bacteroidota</taxon>
        <taxon>Sphingobacteriia</taxon>
        <taxon>Sphingobacteriales</taxon>
        <taxon>Sphingobacteriaceae</taxon>
        <taxon>Pedobacter</taxon>
    </lineage>
</organism>
<evidence type="ECO:0000313" key="1">
    <source>
        <dbReference type="EMBL" id="QNN44719.1"/>
    </source>
</evidence>
<dbReference type="KEGG" id="proe:H9L23_11845"/>
<name>A0A7G9QMZ4_9SPHI</name>
<dbReference type="AlphaFoldDB" id="A0A7G9QMZ4"/>
<dbReference type="EMBL" id="CP060723">
    <property type="protein sequence ID" value="QNN44719.1"/>
    <property type="molecule type" value="Genomic_DNA"/>
</dbReference>
<keyword evidence="2" id="KW-1185">Reference proteome</keyword>
<dbReference type="RefSeq" id="WP_187595148.1">
    <property type="nucleotide sequence ID" value="NZ_CP060723.1"/>
</dbReference>
<accession>A0A7G9QMZ4</accession>